<dbReference type="PANTHER" id="PTHR43394:SF1">
    <property type="entry name" value="ATP-BINDING CASSETTE SUB-FAMILY B MEMBER 10, MITOCHONDRIAL"/>
    <property type="match status" value="1"/>
</dbReference>
<comment type="subcellular location">
    <subcellularLocation>
        <location evidence="1">Membrane</location>
        <topology evidence="1">Multi-pass membrane protein</topology>
    </subcellularLocation>
</comment>
<dbReference type="InterPro" id="IPR036640">
    <property type="entry name" value="ABC1_TM_sf"/>
</dbReference>
<dbReference type="EMBL" id="UINC01123382">
    <property type="protein sequence ID" value="SVC99819.1"/>
    <property type="molecule type" value="Genomic_DNA"/>
</dbReference>
<evidence type="ECO:0000256" key="1">
    <source>
        <dbReference type="ARBA" id="ARBA00004141"/>
    </source>
</evidence>
<dbReference type="GO" id="GO:0015421">
    <property type="term" value="F:ABC-type oligopeptide transporter activity"/>
    <property type="evidence" value="ECO:0007669"/>
    <property type="project" value="TreeGrafter"/>
</dbReference>
<dbReference type="InterPro" id="IPR011527">
    <property type="entry name" value="ABC1_TM_dom"/>
</dbReference>
<feature type="transmembrane region" description="Helical" evidence="5">
    <location>
        <begin position="163"/>
        <end position="181"/>
    </location>
</feature>
<evidence type="ECO:0000256" key="4">
    <source>
        <dbReference type="ARBA" id="ARBA00023136"/>
    </source>
</evidence>
<evidence type="ECO:0000256" key="3">
    <source>
        <dbReference type="ARBA" id="ARBA00022989"/>
    </source>
</evidence>
<dbReference type="Pfam" id="PF00664">
    <property type="entry name" value="ABC_membrane"/>
    <property type="match status" value="1"/>
</dbReference>
<dbReference type="PROSITE" id="PS50929">
    <property type="entry name" value="ABC_TM1F"/>
    <property type="match status" value="1"/>
</dbReference>
<evidence type="ECO:0000256" key="5">
    <source>
        <dbReference type="SAM" id="Phobius"/>
    </source>
</evidence>
<proteinExistence type="predicted"/>
<dbReference type="Gene3D" id="1.20.1560.10">
    <property type="entry name" value="ABC transporter type 1, transmembrane domain"/>
    <property type="match status" value="1"/>
</dbReference>
<reference evidence="7" key="1">
    <citation type="submission" date="2018-05" db="EMBL/GenBank/DDBJ databases">
        <authorList>
            <person name="Lanie J.A."/>
            <person name="Ng W.-L."/>
            <person name="Kazmierczak K.M."/>
            <person name="Andrzejewski T.M."/>
            <person name="Davidsen T.M."/>
            <person name="Wayne K.J."/>
            <person name="Tettelin H."/>
            <person name="Glass J.I."/>
            <person name="Rusch D."/>
            <person name="Podicherti R."/>
            <person name="Tsui H.-C.T."/>
            <person name="Winkler M.E."/>
        </authorList>
    </citation>
    <scope>NUCLEOTIDE SEQUENCE</scope>
</reference>
<evidence type="ECO:0000259" key="6">
    <source>
        <dbReference type="PROSITE" id="PS50929"/>
    </source>
</evidence>
<protein>
    <recommendedName>
        <fullName evidence="6">ABC transmembrane type-1 domain-containing protein</fullName>
    </recommendedName>
</protein>
<feature type="domain" description="ABC transmembrane type-1" evidence="6">
    <location>
        <begin position="24"/>
        <end position="280"/>
    </location>
</feature>
<dbReference type="PANTHER" id="PTHR43394">
    <property type="entry name" value="ATP-DEPENDENT PERMEASE MDL1, MITOCHONDRIAL"/>
    <property type="match status" value="1"/>
</dbReference>
<evidence type="ECO:0000313" key="7">
    <source>
        <dbReference type="EMBL" id="SVC99819.1"/>
    </source>
</evidence>
<dbReference type="SUPFAM" id="SSF90123">
    <property type="entry name" value="ABC transporter transmembrane region"/>
    <property type="match status" value="1"/>
</dbReference>
<name>A0A382RQ49_9ZZZZ</name>
<accession>A0A382RQ49</accession>
<feature type="transmembrane region" description="Helical" evidence="5">
    <location>
        <begin position="131"/>
        <end position="157"/>
    </location>
</feature>
<dbReference type="GO" id="GO:0005524">
    <property type="term" value="F:ATP binding"/>
    <property type="evidence" value="ECO:0007669"/>
    <property type="project" value="InterPro"/>
</dbReference>
<dbReference type="GO" id="GO:0016020">
    <property type="term" value="C:membrane"/>
    <property type="evidence" value="ECO:0007669"/>
    <property type="project" value="UniProtKB-SubCell"/>
</dbReference>
<evidence type="ECO:0000256" key="2">
    <source>
        <dbReference type="ARBA" id="ARBA00022692"/>
    </source>
</evidence>
<sequence length="280" mass="31047">MTTSRPNIWRRVYGIVRPYRARLAVSTVTMLLLTGLGLTSPKLYAKLVGTALIEGDRDLFLICVGSLLAVHMGTNVLSFLYSYQMRVLGGRVVFDLRRRMYDHLQRLSLGFYESRSSGEIISRMMNDVNSITSLVTGTVLNTLISSCKAIAILVVLFTTSTNVTLVALAALPLHFLGYFFFNNRISHTAWKSSEKMSQIYGKVSEVLGAMKMVKSHSGEMRESRSLVTQLRESYDINLYSGNLGSIWGHATGNISYVGQVAVMLVCGSAVLDDNLSIEDY</sequence>
<feature type="transmembrane region" description="Helical" evidence="5">
    <location>
        <begin position="21"/>
        <end position="39"/>
    </location>
</feature>
<keyword evidence="2 5" id="KW-0812">Transmembrane</keyword>
<dbReference type="InterPro" id="IPR039421">
    <property type="entry name" value="Type_1_exporter"/>
</dbReference>
<keyword evidence="3 5" id="KW-1133">Transmembrane helix</keyword>
<feature type="transmembrane region" description="Helical" evidence="5">
    <location>
        <begin position="59"/>
        <end position="81"/>
    </location>
</feature>
<feature type="non-terminal residue" evidence="7">
    <location>
        <position position="280"/>
    </location>
</feature>
<organism evidence="7">
    <name type="scientific">marine metagenome</name>
    <dbReference type="NCBI Taxonomy" id="408172"/>
    <lineage>
        <taxon>unclassified sequences</taxon>
        <taxon>metagenomes</taxon>
        <taxon>ecological metagenomes</taxon>
    </lineage>
</organism>
<dbReference type="AlphaFoldDB" id="A0A382RQ49"/>
<gene>
    <name evidence="7" type="ORF">METZ01_LOCUS352673</name>
</gene>
<dbReference type="CDD" id="cd07346">
    <property type="entry name" value="ABC_6TM_exporters"/>
    <property type="match status" value="1"/>
</dbReference>
<keyword evidence="4 5" id="KW-0472">Membrane</keyword>